<keyword evidence="10" id="KW-1185">Reference proteome</keyword>
<keyword evidence="3" id="KW-1003">Cell membrane</keyword>
<evidence type="ECO:0000256" key="5">
    <source>
        <dbReference type="ARBA" id="ARBA00022989"/>
    </source>
</evidence>
<gene>
    <name evidence="9" type="ORF">ACFO1S_18210</name>
</gene>
<dbReference type="PANTHER" id="PTHR43744">
    <property type="entry name" value="ABC TRANSPORTER PERMEASE PROTEIN MG189-RELATED-RELATED"/>
    <property type="match status" value="1"/>
</dbReference>
<feature type="transmembrane region" description="Helical" evidence="7">
    <location>
        <begin position="102"/>
        <end position="124"/>
    </location>
</feature>
<feature type="transmembrane region" description="Helical" evidence="7">
    <location>
        <begin position="136"/>
        <end position="157"/>
    </location>
</feature>
<dbReference type="InterPro" id="IPR035906">
    <property type="entry name" value="MetI-like_sf"/>
</dbReference>
<sequence>MKAMAMRGSLVIGLTLMSLVFLFPFYMMVVMGTYYSEDLFKQLPILPSGYILENLKTILSADFLRNYWNSFYVAVLFTVVSVGISALTGFAFGKYEFRGRKVLFGFILITMMIPGQLGLIAYVMEMKWFHLNNTHMPLIIAGLNNAFGVFFMTQFVQSTVPTEVVESARIDGCKEPQIFLRIVVPFLMPAISTLGLICFLGSWNNYLLPLVTINKPELYTLPLGIANLSTVFRTDYSASILGLTLGTLPLIILFLFGSKTLVRGLTGGAVKG</sequence>
<evidence type="ECO:0000256" key="2">
    <source>
        <dbReference type="ARBA" id="ARBA00022448"/>
    </source>
</evidence>
<feature type="transmembrane region" description="Helical" evidence="7">
    <location>
        <begin position="71"/>
        <end position="90"/>
    </location>
</feature>
<protein>
    <submittedName>
        <fullName evidence="9">Carbohydrate ABC transporter permease</fullName>
    </submittedName>
</protein>
<dbReference type="PROSITE" id="PS50928">
    <property type="entry name" value="ABC_TM1"/>
    <property type="match status" value="1"/>
</dbReference>
<dbReference type="PANTHER" id="PTHR43744:SF12">
    <property type="entry name" value="ABC TRANSPORTER PERMEASE PROTEIN MG189-RELATED"/>
    <property type="match status" value="1"/>
</dbReference>
<reference evidence="10" key="1">
    <citation type="journal article" date="2019" name="Int. J. Syst. Evol. Microbiol.">
        <title>The Global Catalogue of Microorganisms (GCM) 10K type strain sequencing project: providing services to taxonomists for standard genome sequencing and annotation.</title>
        <authorList>
            <consortium name="The Broad Institute Genomics Platform"/>
            <consortium name="The Broad Institute Genome Sequencing Center for Infectious Disease"/>
            <person name="Wu L."/>
            <person name="Ma J."/>
        </authorList>
    </citation>
    <scope>NUCLEOTIDE SEQUENCE [LARGE SCALE GENOMIC DNA]</scope>
    <source>
        <strain evidence="10">CGMCC 4.1641</strain>
    </source>
</reference>
<evidence type="ECO:0000313" key="9">
    <source>
        <dbReference type="EMBL" id="MFC4305369.1"/>
    </source>
</evidence>
<evidence type="ECO:0000256" key="4">
    <source>
        <dbReference type="ARBA" id="ARBA00022692"/>
    </source>
</evidence>
<dbReference type="Gene3D" id="1.10.3720.10">
    <property type="entry name" value="MetI-like"/>
    <property type="match status" value="1"/>
</dbReference>
<comment type="caution">
    <text evidence="9">The sequence shown here is derived from an EMBL/GenBank/DDBJ whole genome shotgun (WGS) entry which is preliminary data.</text>
</comment>
<dbReference type="SUPFAM" id="SSF161098">
    <property type="entry name" value="MetI-like"/>
    <property type="match status" value="1"/>
</dbReference>
<accession>A0ABV8SG53</accession>
<keyword evidence="2 7" id="KW-0813">Transport</keyword>
<keyword evidence="5 7" id="KW-1133">Transmembrane helix</keyword>
<evidence type="ECO:0000256" key="1">
    <source>
        <dbReference type="ARBA" id="ARBA00004651"/>
    </source>
</evidence>
<dbReference type="Proteomes" id="UP001595755">
    <property type="component" value="Unassembled WGS sequence"/>
</dbReference>
<comment type="similarity">
    <text evidence="7">Belongs to the binding-protein-dependent transport system permease family.</text>
</comment>
<evidence type="ECO:0000256" key="3">
    <source>
        <dbReference type="ARBA" id="ARBA00022475"/>
    </source>
</evidence>
<proteinExistence type="inferred from homology"/>
<dbReference type="InterPro" id="IPR000515">
    <property type="entry name" value="MetI-like"/>
</dbReference>
<dbReference type="CDD" id="cd06261">
    <property type="entry name" value="TM_PBP2"/>
    <property type="match status" value="1"/>
</dbReference>
<dbReference type="Pfam" id="PF00528">
    <property type="entry name" value="BPD_transp_1"/>
    <property type="match status" value="1"/>
</dbReference>
<feature type="domain" description="ABC transmembrane type-1" evidence="8">
    <location>
        <begin position="67"/>
        <end position="256"/>
    </location>
</feature>
<evidence type="ECO:0000256" key="6">
    <source>
        <dbReference type="ARBA" id="ARBA00023136"/>
    </source>
</evidence>
<name>A0ABV8SG53_9BACL</name>
<dbReference type="EMBL" id="JBHSED010000038">
    <property type="protein sequence ID" value="MFC4305369.1"/>
    <property type="molecule type" value="Genomic_DNA"/>
</dbReference>
<keyword evidence="4 7" id="KW-0812">Transmembrane</keyword>
<evidence type="ECO:0000256" key="7">
    <source>
        <dbReference type="RuleBase" id="RU363032"/>
    </source>
</evidence>
<evidence type="ECO:0000259" key="8">
    <source>
        <dbReference type="PROSITE" id="PS50928"/>
    </source>
</evidence>
<feature type="transmembrane region" description="Helical" evidence="7">
    <location>
        <begin position="178"/>
        <end position="203"/>
    </location>
</feature>
<evidence type="ECO:0000313" key="10">
    <source>
        <dbReference type="Proteomes" id="UP001595755"/>
    </source>
</evidence>
<dbReference type="RefSeq" id="WP_204604261.1">
    <property type="nucleotide sequence ID" value="NZ_JBHSED010000038.1"/>
</dbReference>
<organism evidence="9 10">
    <name type="scientific">Cohnella boryungensis</name>
    <dbReference type="NCBI Taxonomy" id="768479"/>
    <lineage>
        <taxon>Bacteria</taxon>
        <taxon>Bacillati</taxon>
        <taxon>Bacillota</taxon>
        <taxon>Bacilli</taxon>
        <taxon>Bacillales</taxon>
        <taxon>Paenibacillaceae</taxon>
        <taxon>Cohnella</taxon>
    </lineage>
</organism>
<comment type="subcellular location">
    <subcellularLocation>
        <location evidence="1 7">Cell membrane</location>
        <topology evidence="1 7">Multi-pass membrane protein</topology>
    </subcellularLocation>
</comment>
<keyword evidence="6 7" id="KW-0472">Membrane</keyword>
<feature type="transmembrane region" description="Helical" evidence="7">
    <location>
        <begin position="12"/>
        <end position="35"/>
    </location>
</feature>
<feature type="transmembrane region" description="Helical" evidence="7">
    <location>
        <begin position="236"/>
        <end position="256"/>
    </location>
</feature>